<feature type="transmembrane region" description="Helical" evidence="2">
    <location>
        <begin position="114"/>
        <end position="138"/>
    </location>
</feature>
<evidence type="ECO:0000256" key="2">
    <source>
        <dbReference type="SAM" id="Phobius"/>
    </source>
</evidence>
<comment type="caution">
    <text evidence="3">The sequence shown here is derived from an EMBL/GenBank/DDBJ whole genome shotgun (WGS) entry which is preliminary data.</text>
</comment>
<organism evidence="3 4">
    <name type="scientific">Triparma laevis f. longispina</name>
    <dbReference type="NCBI Taxonomy" id="1714387"/>
    <lineage>
        <taxon>Eukaryota</taxon>
        <taxon>Sar</taxon>
        <taxon>Stramenopiles</taxon>
        <taxon>Ochrophyta</taxon>
        <taxon>Bolidophyceae</taxon>
        <taxon>Parmales</taxon>
        <taxon>Triparmaceae</taxon>
        <taxon>Triparma</taxon>
    </lineage>
</organism>
<dbReference type="EMBL" id="BRXW01000449">
    <property type="protein sequence ID" value="GMH55954.1"/>
    <property type="molecule type" value="Genomic_DNA"/>
</dbReference>
<dbReference type="AlphaFoldDB" id="A0A9W7DTR1"/>
<evidence type="ECO:0000313" key="3">
    <source>
        <dbReference type="EMBL" id="GMH55954.1"/>
    </source>
</evidence>
<evidence type="ECO:0000313" key="4">
    <source>
        <dbReference type="Proteomes" id="UP001165122"/>
    </source>
</evidence>
<evidence type="ECO:0008006" key="5">
    <source>
        <dbReference type="Google" id="ProtNLM"/>
    </source>
</evidence>
<dbReference type="Proteomes" id="UP001165122">
    <property type="component" value="Unassembled WGS sequence"/>
</dbReference>
<feature type="compositionally biased region" description="Polar residues" evidence="1">
    <location>
        <begin position="380"/>
        <end position="390"/>
    </location>
</feature>
<gene>
    <name evidence="3" type="ORF">TrLO_g15812</name>
</gene>
<accession>A0A9W7DTR1</accession>
<feature type="transmembrane region" description="Helical" evidence="2">
    <location>
        <begin position="231"/>
        <end position="252"/>
    </location>
</feature>
<keyword evidence="2" id="KW-0472">Membrane</keyword>
<feature type="transmembrane region" description="Helical" evidence="2">
    <location>
        <begin position="64"/>
        <end position="84"/>
    </location>
</feature>
<feature type="compositionally biased region" description="Acidic residues" evidence="1">
    <location>
        <begin position="503"/>
        <end position="513"/>
    </location>
</feature>
<feature type="transmembrane region" description="Helical" evidence="2">
    <location>
        <begin position="316"/>
        <end position="341"/>
    </location>
</feature>
<proteinExistence type="predicted"/>
<protein>
    <recommendedName>
        <fullName evidence="5">EGF-like domain-containing protein</fullName>
    </recommendedName>
</protein>
<dbReference type="Gene3D" id="2.10.25.10">
    <property type="entry name" value="Laminin"/>
    <property type="match status" value="1"/>
</dbReference>
<sequence length="569" mass="63228">MVFNLDFTSLTCSYTSWSLPSPHCSFHGTCLNGTCLCDRGWTGYSDFINLKDQDCHNSIFSMHVLWICAAGLAGSAILQICFAMRSSYLGLKRKMIKKKDTKNKQLIAKFRRQFIYKPSTCILLCLLICEFGTIQLAYRRIPNEEKVLTPGRYVVWSSLLFVVWPCGFWGVTLLGRLILNLSLTGVNVRGTAVQNRIKDVYKKMMLKGYFDHSALILAGIMGLVSGEENRFGLYSITYYCINTYLAVSLLTFNYQWSKITETIAMAFEGVSKDNNPTVWEVKNKIDKLVKITRFGVMIPMGLTVLLFVVYPPMYKWWGLWLVSLLICVGMIGILAGFIFMVKKKETMASVTSSRSSARTSVRRSTINSSGENTTSGSSTRNQNSRPNTRVSGVIRANESPRTFEKKVSDVIRATESPRTFKKCGGESGDSLNSETSSVVSAVSSISSAGSKLSSIISRSFSSGDIDENMLRKTTGATLSGVPEVDSTFERDSSHHNSVKGLNLEDENNDDEENGGLFMVSNPVASERARESFARSKAVSSAKQKSRTKSRTRSTSQTSSTKKVPNEIKR</sequence>
<reference evidence="4" key="1">
    <citation type="journal article" date="2023" name="Commun. Biol.">
        <title>Genome analysis of Parmales, the sister group of diatoms, reveals the evolutionary specialization of diatoms from phago-mixotrophs to photoautotrophs.</title>
        <authorList>
            <person name="Ban H."/>
            <person name="Sato S."/>
            <person name="Yoshikawa S."/>
            <person name="Yamada K."/>
            <person name="Nakamura Y."/>
            <person name="Ichinomiya M."/>
            <person name="Sato N."/>
            <person name="Blanc-Mathieu R."/>
            <person name="Endo H."/>
            <person name="Kuwata A."/>
            <person name="Ogata H."/>
        </authorList>
    </citation>
    <scope>NUCLEOTIDE SEQUENCE [LARGE SCALE GENOMIC DNA]</scope>
    <source>
        <strain evidence="4">NIES 3700</strain>
    </source>
</reference>
<feature type="transmembrane region" description="Helical" evidence="2">
    <location>
        <begin position="206"/>
        <end position="225"/>
    </location>
</feature>
<evidence type="ECO:0000256" key="1">
    <source>
        <dbReference type="SAM" id="MobiDB-lite"/>
    </source>
</evidence>
<feature type="region of interest" description="Disordered" evidence="1">
    <location>
        <begin position="474"/>
        <end position="569"/>
    </location>
</feature>
<keyword evidence="2" id="KW-0812">Transmembrane</keyword>
<keyword evidence="2" id="KW-1133">Transmembrane helix</keyword>
<dbReference type="OrthoDB" id="202366at2759"/>
<feature type="region of interest" description="Disordered" evidence="1">
    <location>
        <begin position="351"/>
        <end position="396"/>
    </location>
</feature>
<keyword evidence="4" id="KW-1185">Reference proteome</keyword>
<feature type="compositionally biased region" description="Low complexity" evidence="1">
    <location>
        <begin position="351"/>
        <end position="379"/>
    </location>
</feature>
<feature type="transmembrane region" description="Helical" evidence="2">
    <location>
        <begin position="291"/>
        <end position="310"/>
    </location>
</feature>
<name>A0A9W7DTR1_9STRA</name>
<feature type="transmembrane region" description="Helical" evidence="2">
    <location>
        <begin position="158"/>
        <end position="179"/>
    </location>
</feature>
<dbReference type="Pfam" id="PF23106">
    <property type="entry name" value="EGF_Teneurin"/>
    <property type="match status" value="1"/>
</dbReference>
<feature type="compositionally biased region" description="Low complexity" evidence="1">
    <location>
        <begin position="552"/>
        <end position="562"/>
    </location>
</feature>